<dbReference type="EMBL" id="JACHMN010000002">
    <property type="protein sequence ID" value="MBB5869651.1"/>
    <property type="molecule type" value="Genomic_DNA"/>
</dbReference>
<keyword evidence="7" id="KW-1185">Reference proteome</keyword>
<evidence type="ECO:0000256" key="4">
    <source>
        <dbReference type="SAM" id="MobiDB-lite"/>
    </source>
</evidence>
<accession>A0A841BS63</accession>
<dbReference type="Proteomes" id="UP000587527">
    <property type="component" value="Unassembled WGS sequence"/>
</dbReference>
<organism evidence="6 7">
    <name type="scientific">Allocatelliglobosispora scoriae</name>
    <dbReference type="NCBI Taxonomy" id="643052"/>
    <lineage>
        <taxon>Bacteria</taxon>
        <taxon>Bacillati</taxon>
        <taxon>Actinomycetota</taxon>
        <taxon>Actinomycetes</taxon>
        <taxon>Micromonosporales</taxon>
        <taxon>Micromonosporaceae</taxon>
        <taxon>Allocatelliglobosispora</taxon>
    </lineage>
</organism>
<dbReference type="PANTHER" id="PTHR43464:SF19">
    <property type="entry name" value="UBIQUINONE BIOSYNTHESIS O-METHYLTRANSFERASE, MITOCHONDRIAL"/>
    <property type="match status" value="1"/>
</dbReference>
<evidence type="ECO:0000259" key="5">
    <source>
        <dbReference type="Pfam" id="PF13649"/>
    </source>
</evidence>
<dbReference type="AlphaFoldDB" id="A0A841BS63"/>
<protein>
    <submittedName>
        <fullName evidence="6">SAM-dependent methyltransferase</fullName>
    </submittedName>
</protein>
<dbReference type="GO" id="GO:0008168">
    <property type="term" value="F:methyltransferase activity"/>
    <property type="evidence" value="ECO:0007669"/>
    <property type="project" value="UniProtKB-KW"/>
</dbReference>
<evidence type="ECO:0000313" key="6">
    <source>
        <dbReference type="EMBL" id="MBB5869651.1"/>
    </source>
</evidence>
<dbReference type="RefSeq" id="WP_184836417.1">
    <property type="nucleotide sequence ID" value="NZ_JACHMN010000002.1"/>
</dbReference>
<keyword evidence="2 6" id="KW-0808">Transferase</keyword>
<keyword evidence="1 6" id="KW-0489">Methyltransferase</keyword>
<evidence type="ECO:0000256" key="2">
    <source>
        <dbReference type="ARBA" id="ARBA00022679"/>
    </source>
</evidence>
<keyword evidence="3" id="KW-0949">S-adenosyl-L-methionine</keyword>
<name>A0A841BS63_9ACTN</name>
<reference evidence="6 7" key="1">
    <citation type="submission" date="2020-08" db="EMBL/GenBank/DDBJ databases">
        <title>Sequencing the genomes of 1000 actinobacteria strains.</title>
        <authorList>
            <person name="Klenk H.-P."/>
        </authorList>
    </citation>
    <scope>NUCLEOTIDE SEQUENCE [LARGE SCALE GENOMIC DNA]</scope>
    <source>
        <strain evidence="6 7">DSM 45362</strain>
    </source>
</reference>
<gene>
    <name evidence="6" type="ORF">F4553_003030</name>
</gene>
<dbReference type="InterPro" id="IPR029063">
    <property type="entry name" value="SAM-dependent_MTases_sf"/>
</dbReference>
<comment type="caution">
    <text evidence="6">The sequence shown here is derived from an EMBL/GenBank/DDBJ whole genome shotgun (WGS) entry which is preliminary data.</text>
</comment>
<dbReference type="Gene3D" id="3.40.50.150">
    <property type="entry name" value="Vaccinia Virus protein VP39"/>
    <property type="match status" value="1"/>
</dbReference>
<evidence type="ECO:0000256" key="3">
    <source>
        <dbReference type="ARBA" id="ARBA00022691"/>
    </source>
</evidence>
<evidence type="ECO:0000256" key="1">
    <source>
        <dbReference type="ARBA" id="ARBA00022603"/>
    </source>
</evidence>
<feature type="region of interest" description="Disordered" evidence="4">
    <location>
        <begin position="304"/>
        <end position="345"/>
    </location>
</feature>
<dbReference type="Pfam" id="PF13649">
    <property type="entry name" value="Methyltransf_25"/>
    <property type="match status" value="1"/>
</dbReference>
<dbReference type="SUPFAM" id="SSF53335">
    <property type="entry name" value="S-adenosyl-L-methionine-dependent methyltransferases"/>
    <property type="match status" value="1"/>
</dbReference>
<dbReference type="GO" id="GO:0032259">
    <property type="term" value="P:methylation"/>
    <property type="evidence" value="ECO:0007669"/>
    <property type="project" value="UniProtKB-KW"/>
</dbReference>
<dbReference type="CDD" id="cd02440">
    <property type="entry name" value="AdoMet_MTases"/>
    <property type="match status" value="1"/>
</dbReference>
<feature type="domain" description="Methyltransferase" evidence="5">
    <location>
        <begin position="42"/>
        <end position="138"/>
    </location>
</feature>
<proteinExistence type="predicted"/>
<feature type="compositionally biased region" description="Basic and acidic residues" evidence="4">
    <location>
        <begin position="304"/>
        <end position="338"/>
    </location>
</feature>
<sequence length="345" mass="38577">MTGTFAEFIDPRLVAVYDSWDPDRPDIPFLIDLASHVNAASVLDLGCGTGLLAVELAKRGHRVTAIDPSTAMLDFARNRPDGDQVRWVHGDATVLRDPEFDGQFDLAVLSGHVVQIITDDRALIATLAALRKALRPGGRLTFDSRNPAARCWTQWTPAATRRTLASGVQVWSQDTEVSGDLVTYDIHYLLPGGEELVSHNELRFRSYAWLIHALADAGFHVDPMDSGAPDLYFLATAATPRRVLDVRVHGTSPAGYFATVAYDTSELVESPFGMSPPQLLVELLKMKVPVELIYRELEGLDPDWDPREELRQRSETDMEEWRRRDRELREQRKREFREGLGGSAG</sequence>
<dbReference type="PANTHER" id="PTHR43464">
    <property type="entry name" value="METHYLTRANSFERASE"/>
    <property type="match status" value="1"/>
</dbReference>
<dbReference type="InterPro" id="IPR041698">
    <property type="entry name" value="Methyltransf_25"/>
</dbReference>
<evidence type="ECO:0000313" key="7">
    <source>
        <dbReference type="Proteomes" id="UP000587527"/>
    </source>
</evidence>